<dbReference type="InterPro" id="IPR027417">
    <property type="entry name" value="P-loop_NTPase"/>
</dbReference>
<dbReference type="Pfam" id="PF02492">
    <property type="entry name" value="cobW"/>
    <property type="match status" value="1"/>
</dbReference>
<evidence type="ECO:0000313" key="9">
    <source>
        <dbReference type="EMBL" id="QNT68284.1"/>
    </source>
</evidence>
<comment type="function">
    <text evidence="5">Zinc chaperone that directly transfers zinc cofactor to target proteins, thereby activating them. Zinc is transferred from the CXCC motif in the GTPase domain to the zinc binding site in target proteins in a process requiring GTP hydrolysis.</text>
</comment>
<evidence type="ECO:0000256" key="6">
    <source>
        <dbReference type="ARBA" id="ARBA00049117"/>
    </source>
</evidence>
<dbReference type="InterPro" id="IPR051316">
    <property type="entry name" value="Zinc-reg_GTPase_activator"/>
</dbReference>
<proteinExistence type="inferred from homology"/>
<reference evidence="9 10" key="1">
    <citation type="submission" date="2020-05" db="EMBL/GenBank/DDBJ databases">
        <title>Complete closed genome sequence of Defluviicoccus vanus.</title>
        <authorList>
            <person name="Bessarab I."/>
            <person name="Arumugam K."/>
            <person name="Maszenan A.M."/>
            <person name="Seviour R.J."/>
            <person name="Williams R.B."/>
        </authorList>
    </citation>
    <scope>NUCLEOTIDE SEQUENCE [LARGE SCALE GENOMIC DNA]</scope>
    <source>
        <strain evidence="9 10">Ben 114</strain>
    </source>
</reference>
<evidence type="ECO:0000256" key="2">
    <source>
        <dbReference type="ARBA" id="ARBA00022801"/>
    </source>
</evidence>
<evidence type="ECO:0000256" key="3">
    <source>
        <dbReference type="ARBA" id="ARBA00023186"/>
    </source>
</evidence>
<keyword evidence="3" id="KW-0143">Chaperone</keyword>
<comment type="similarity">
    <text evidence="4">Belongs to the SIMIBI class G3E GTPase family. ZNG1 subfamily.</text>
</comment>
<dbReference type="PANTHER" id="PTHR13748:SF62">
    <property type="entry name" value="COBW DOMAIN-CONTAINING PROTEIN"/>
    <property type="match status" value="1"/>
</dbReference>
<accession>A0A7H1MXU8</accession>
<evidence type="ECO:0000313" key="10">
    <source>
        <dbReference type="Proteomes" id="UP000516369"/>
    </source>
</evidence>
<dbReference type="RefSeq" id="WP_190261729.1">
    <property type="nucleotide sequence ID" value="NZ_CP053923.1"/>
</dbReference>
<evidence type="ECO:0000256" key="1">
    <source>
        <dbReference type="ARBA" id="ARBA00022741"/>
    </source>
</evidence>
<gene>
    <name evidence="9" type="primary">cobW</name>
    <name evidence="9" type="ORF">HQ394_01550</name>
</gene>
<dbReference type="InterPro" id="IPR011629">
    <property type="entry name" value="CobW-like_C"/>
</dbReference>
<keyword evidence="2" id="KW-0378">Hydrolase</keyword>
<dbReference type="InterPro" id="IPR012824">
    <property type="entry name" value="CobW"/>
</dbReference>
<dbReference type="GO" id="GO:0009236">
    <property type="term" value="P:cobalamin biosynthetic process"/>
    <property type="evidence" value="ECO:0007669"/>
    <property type="project" value="InterPro"/>
</dbReference>
<dbReference type="KEGG" id="dvn:HQ394_01550"/>
<evidence type="ECO:0000259" key="8">
    <source>
        <dbReference type="Pfam" id="PF07683"/>
    </source>
</evidence>
<dbReference type="InterPro" id="IPR003495">
    <property type="entry name" value="CobW/HypB/UreG_nucleotide-bd"/>
</dbReference>
<feature type="domain" description="CobW/HypB/UreG nucleotide-binding" evidence="7">
    <location>
        <begin position="4"/>
        <end position="197"/>
    </location>
</feature>
<dbReference type="GO" id="GO:0016787">
    <property type="term" value="F:hydrolase activity"/>
    <property type="evidence" value="ECO:0007669"/>
    <property type="project" value="UniProtKB-KW"/>
</dbReference>
<feature type="domain" description="CobW C-terminal" evidence="8">
    <location>
        <begin position="251"/>
        <end position="340"/>
    </location>
</feature>
<dbReference type="CDD" id="cd03112">
    <property type="entry name" value="CobW-like"/>
    <property type="match status" value="1"/>
</dbReference>
<dbReference type="GO" id="GO:0005737">
    <property type="term" value="C:cytoplasm"/>
    <property type="evidence" value="ECO:0007669"/>
    <property type="project" value="TreeGrafter"/>
</dbReference>
<dbReference type="InterPro" id="IPR036627">
    <property type="entry name" value="CobW-likC_sf"/>
</dbReference>
<sequence length="342" mass="36886">MKIPATVITGFLGAGKTTLIRHLMSRAKGARIAILINEFGDRGVDREMLLGCGIDGCSDDNIVELANGCICCTVADEFVPTMEKLLAREPLPDHIIIETSGLALPKPLVQAFNWPEIRTRLTVDGVIALIDAPALADGRFADDPERLQAQRAADPALAHPSPLVELFEDQLACADLVVLNKSDLVDSPTLASLQDDLASRVGNGTKVIATRQGALDPRVALGLAAAAEASIEHRHCHHDEDGEDDHDHDEFASFVATFGAVGDPAEVEQRIRIVAPAHDVLRVKGFLHVTDKARRHVVQAVGGRIDRYYDRAWTTGEERRSELVVIGKKGLDCEAVTAVLTA</sequence>
<evidence type="ECO:0000256" key="4">
    <source>
        <dbReference type="ARBA" id="ARBA00034320"/>
    </source>
</evidence>
<comment type="catalytic activity">
    <reaction evidence="6">
        <text>GTP + H2O = GDP + phosphate + H(+)</text>
        <dbReference type="Rhea" id="RHEA:19669"/>
        <dbReference type="ChEBI" id="CHEBI:15377"/>
        <dbReference type="ChEBI" id="CHEBI:15378"/>
        <dbReference type="ChEBI" id="CHEBI:37565"/>
        <dbReference type="ChEBI" id="CHEBI:43474"/>
        <dbReference type="ChEBI" id="CHEBI:58189"/>
    </reaction>
    <physiologicalReaction direction="left-to-right" evidence="6">
        <dbReference type="Rhea" id="RHEA:19670"/>
    </physiologicalReaction>
</comment>
<name>A0A7H1MXU8_9PROT</name>
<keyword evidence="10" id="KW-1185">Reference proteome</keyword>
<protein>
    <submittedName>
        <fullName evidence="9">Cobalamin biosynthesis protein CobW</fullName>
    </submittedName>
</protein>
<evidence type="ECO:0000256" key="5">
    <source>
        <dbReference type="ARBA" id="ARBA00045658"/>
    </source>
</evidence>
<dbReference type="PANTHER" id="PTHR13748">
    <property type="entry name" value="COBW-RELATED"/>
    <property type="match status" value="1"/>
</dbReference>
<dbReference type="NCBIfam" id="TIGR02475">
    <property type="entry name" value="CobW"/>
    <property type="match status" value="1"/>
</dbReference>
<dbReference type="Gene3D" id="3.30.1220.10">
    <property type="entry name" value="CobW-like, C-terminal domain"/>
    <property type="match status" value="1"/>
</dbReference>
<evidence type="ECO:0000259" key="7">
    <source>
        <dbReference type="Pfam" id="PF02492"/>
    </source>
</evidence>
<dbReference type="AlphaFoldDB" id="A0A7H1MXU8"/>
<dbReference type="Gene3D" id="3.40.50.300">
    <property type="entry name" value="P-loop containing nucleotide triphosphate hydrolases"/>
    <property type="match status" value="1"/>
</dbReference>
<dbReference type="GO" id="GO:0000166">
    <property type="term" value="F:nucleotide binding"/>
    <property type="evidence" value="ECO:0007669"/>
    <property type="project" value="UniProtKB-KW"/>
</dbReference>
<dbReference type="Pfam" id="PF07683">
    <property type="entry name" value="CobW_C"/>
    <property type="match status" value="1"/>
</dbReference>
<organism evidence="9 10">
    <name type="scientific">Defluviicoccus vanus</name>
    <dbReference type="NCBI Taxonomy" id="111831"/>
    <lineage>
        <taxon>Bacteria</taxon>
        <taxon>Pseudomonadati</taxon>
        <taxon>Pseudomonadota</taxon>
        <taxon>Alphaproteobacteria</taxon>
        <taxon>Rhodospirillales</taxon>
        <taxon>Rhodospirillaceae</taxon>
        <taxon>Defluviicoccus</taxon>
    </lineage>
</organism>
<dbReference type="EMBL" id="CP053923">
    <property type="protein sequence ID" value="QNT68284.1"/>
    <property type="molecule type" value="Genomic_DNA"/>
</dbReference>
<dbReference type="SUPFAM" id="SSF90002">
    <property type="entry name" value="Hypothetical protein YjiA, C-terminal domain"/>
    <property type="match status" value="1"/>
</dbReference>
<keyword evidence="1" id="KW-0547">Nucleotide-binding</keyword>
<dbReference type="SUPFAM" id="SSF52540">
    <property type="entry name" value="P-loop containing nucleoside triphosphate hydrolases"/>
    <property type="match status" value="1"/>
</dbReference>
<dbReference type="Proteomes" id="UP000516369">
    <property type="component" value="Chromosome"/>
</dbReference>